<proteinExistence type="inferred from homology"/>
<dbReference type="Proteomes" id="UP000245073">
    <property type="component" value="Unassembled WGS sequence"/>
</dbReference>
<dbReference type="PANTHER" id="PTHR43123:SF4">
    <property type="entry name" value="POLYSACCHARIDE DEACETYLASE"/>
    <property type="match status" value="1"/>
</dbReference>
<dbReference type="InterPro" id="IPR011330">
    <property type="entry name" value="Glyco_hydro/deAcase_b/a-brl"/>
</dbReference>
<evidence type="ECO:0000256" key="2">
    <source>
        <dbReference type="ARBA" id="ARBA00010973"/>
    </source>
</evidence>
<comment type="similarity">
    <text evidence="2">Belongs to the polysaccharide deacetylase family.</text>
</comment>
<evidence type="ECO:0000259" key="5">
    <source>
        <dbReference type="Pfam" id="PF01522"/>
    </source>
</evidence>
<dbReference type="EMBL" id="QDKQ01000056">
    <property type="protein sequence ID" value="PVM86565.1"/>
    <property type="molecule type" value="Genomic_DNA"/>
</dbReference>
<reference evidence="6 7" key="1">
    <citation type="submission" date="2018-04" db="EMBL/GenBank/DDBJ databases">
        <title>The genome sequence of Caulobacter sp. 744.</title>
        <authorList>
            <person name="Gao J."/>
            <person name="Sun J."/>
        </authorList>
    </citation>
    <scope>NUCLEOTIDE SEQUENCE [LARGE SCALE GENOMIC DNA]</scope>
    <source>
        <strain evidence="6 7">774</strain>
    </source>
</reference>
<sequence>MPLPDEHLIYPHRSYGMDQDRYDWRPSTQRPPIASPGGAAVAAMIVVPIEHHPLNPPGKPFKHPGAMVTPYPDLRHYTTRDYGNRVGVYRILDALNATGMKATFPINADQLERLKPLVEAILADGHEIAAYGLSTTHIHWGGLDRETESAWVAEVRARFDAAGLKPRAWLSPARQQSFATLDLIRAAGFEICLDWEQDEVPVAMRTEAGEVIGLPLSNELDDRALMIDRRQTEDEWASQVLEAASYLADGAERFGGRVLGFSLTPYVTGQPFRIWALRRLLAGLGEMGVKAMTASEIAG</sequence>
<evidence type="ECO:0000256" key="3">
    <source>
        <dbReference type="ARBA" id="ARBA00020071"/>
    </source>
</evidence>
<evidence type="ECO:0000256" key="4">
    <source>
        <dbReference type="ARBA" id="ARBA00032976"/>
    </source>
</evidence>
<comment type="function">
    <text evidence="1">Is involved in generating a small heat-stable compound (Nod), an acylated oligomer of N-acetylglucosamine, that stimulates mitosis in various plant protoplasts.</text>
</comment>
<evidence type="ECO:0000313" key="7">
    <source>
        <dbReference type="Proteomes" id="UP000245073"/>
    </source>
</evidence>
<dbReference type="GO" id="GO:0005975">
    <property type="term" value="P:carbohydrate metabolic process"/>
    <property type="evidence" value="ECO:0007669"/>
    <property type="project" value="InterPro"/>
</dbReference>
<evidence type="ECO:0000313" key="6">
    <source>
        <dbReference type="EMBL" id="PVM86565.1"/>
    </source>
</evidence>
<accession>A0A2T9JS78</accession>
<feature type="domain" description="NodB homology" evidence="5">
    <location>
        <begin position="77"/>
        <end position="190"/>
    </location>
</feature>
<dbReference type="InterPro" id="IPR002509">
    <property type="entry name" value="NODB_dom"/>
</dbReference>
<comment type="caution">
    <text evidence="6">The sequence shown here is derived from an EMBL/GenBank/DDBJ whole genome shotgun (WGS) entry which is preliminary data.</text>
</comment>
<dbReference type="AlphaFoldDB" id="A0A2T9JS78"/>
<dbReference type="Gene3D" id="3.20.20.370">
    <property type="entry name" value="Glycoside hydrolase/deacetylase"/>
    <property type="match status" value="1"/>
</dbReference>
<dbReference type="OrthoDB" id="9784220at2"/>
<dbReference type="GO" id="GO:0016810">
    <property type="term" value="F:hydrolase activity, acting on carbon-nitrogen (but not peptide) bonds"/>
    <property type="evidence" value="ECO:0007669"/>
    <property type="project" value="InterPro"/>
</dbReference>
<dbReference type="Pfam" id="PF01522">
    <property type="entry name" value="Polysacc_deac_1"/>
    <property type="match status" value="1"/>
</dbReference>
<protein>
    <recommendedName>
        <fullName evidence="3">Chitooligosaccharide deacetylase</fullName>
    </recommendedName>
    <alternativeName>
        <fullName evidence="4">Nodulation protein B</fullName>
    </alternativeName>
</protein>
<keyword evidence="7" id="KW-1185">Reference proteome</keyword>
<dbReference type="SUPFAM" id="SSF88713">
    <property type="entry name" value="Glycoside hydrolase/deacetylase"/>
    <property type="match status" value="1"/>
</dbReference>
<gene>
    <name evidence="6" type="ORF">DDF67_15780</name>
</gene>
<evidence type="ECO:0000256" key="1">
    <source>
        <dbReference type="ARBA" id="ARBA00003236"/>
    </source>
</evidence>
<name>A0A2T9JS78_9CAUL</name>
<organism evidence="6 7">
    <name type="scientific">Caulobacter endophyticus</name>
    <dbReference type="NCBI Taxonomy" id="2172652"/>
    <lineage>
        <taxon>Bacteria</taxon>
        <taxon>Pseudomonadati</taxon>
        <taxon>Pseudomonadota</taxon>
        <taxon>Alphaproteobacteria</taxon>
        <taxon>Caulobacterales</taxon>
        <taxon>Caulobacteraceae</taxon>
        <taxon>Caulobacter</taxon>
    </lineage>
</organism>
<dbReference type="PANTHER" id="PTHR43123">
    <property type="entry name" value="POLYSACCHARIDE DEACETYLASE-RELATED"/>
    <property type="match status" value="1"/>
</dbReference>